<protein>
    <submittedName>
        <fullName evidence="2 3">Uncharacterized protein</fullName>
    </submittedName>
</protein>
<dbReference type="EMBL" id="ABJB010556911">
    <property type="status" value="NOT_ANNOTATED_CDS"/>
    <property type="molecule type" value="Genomic_DNA"/>
</dbReference>
<dbReference type="HOGENOM" id="CLU_2029276_0_0_1"/>
<proteinExistence type="predicted"/>
<dbReference type="EMBL" id="ABJB010071019">
    <property type="status" value="NOT_ANNOTATED_CDS"/>
    <property type="molecule type" value="Genomic_DNA"/>
</dbReference>
<keyword evidence="4" id="KW-1185">Reference proteome</keyword>
<dbReference type="PaxDb" id="6945-B7QGT4"/>
<accession>B7QGT4</accession>
<reference evidence="3" key="2">
    <citation type="submission" date="2020-05" db="UniProtKB">
        <authorList>
            <consortium name="EnsemblMetazoa"/>
        </authorList>
    </citation>
    <scope>IDENTIFICATION</scope>
    <source>
        <strain evidence="3">wikel</strain>
    </source>
</reference>
<name>B7QGT4_IXOSC</name>
<evidence type="ECO:0000313" key="3">
    <source>
        <dbReference type="EnsemblMetazoa" id="ISCW014483-PA"/>
    </source>
</evidence>
<evidence type="ECO:0000256" key="1">
    <source>
        <dbReference type="SAM" id="MobiDB-lite"/>
    </source>
</evidence>
<evidence type="ECO:0000313" key="2">
    <source>
        <dbReference type="EMBL" id="EEC18056.1"/>
    </source>
</evidence>
<dbReference type="Proteomes" id="UP000001555">
    <property type="component" value="Unassembled WGS sequence"/>
</dbReference>
<evidence type="ECO:0000313" key="4">
    <source>
        <dbReference type="Proteomes" id="UP000001555"/>
    </source>
</evidence>
<reference evidence="2 4" key="1">
    <citation type="submission" date="2008-03" db="EMBL/GenBank/DDBJ databases">
        <title>Annotation of Ixodes scapularis.</title>
        <authorList>
            <consortium name="Ixodes scapularis Genome Project Consortium"/>
            <person name="Caler E."/>
            <person name="Hannick L.I."/>
            <person name="Bidwell S."/>
            <person name="Joardar V."/>
            <person name="Thiagarajan M."/>
            <person name="Amedeo P."/>
            <person name="Galinsky K.J."/>
            <person name="Schobel S."/>
            <person name="Inman J."/>
            <person name="Hostetler J."/>
            <person name="Miller J."/>
            <person name="Hammond M."/>
            <person name="Megy K."/>
            <person name="Lawson D."/>
            <person name="Kodira C."/>
            <person name="Sutton G."/>
            <person name="Meyer J."/>
            <person name="Hill C.A."/>
            <person name="Birren B."/>
            <person name="Nene V."/>
            <person name="Collins F."/>
            <person name="Alarcon-Chaidez F."/>
            <person name="Wikel S."/>
            <person name="Strausberg R."/>
        </authorList>
    </citation>
    <scope>NUCLEOTIDE SEQUENCE [LARGE SCALE GENOMIC DNA]</scope>
    <source>
        <strain evidence="4">Wikel</strain>
        <strain evidence="2">Wikel colony</strain>
    </source>
</reference>
<dbReference type="EMBL" id="ABJB010605875">
    <property type="status" value="NOT_ANNOTATED_CDS"/>
    <property type="molecule type" value="Genomic_DNA"/>
</dbReference>
<dbReference type="VEuPathDB" id="VectorBase:ISCW014483"/>
<sequence>MSGEDRYSKVTLPVKESLSVVEWVCPGRTGVEDCRRGAVLGKQVFEIAVVALACPERTGLRDCRRGAGQRLVGGRPRTRDPGSSRVRAAGARVSLERVGASRHQHSCEPEGEAKHTRGEAGP</sequence>
<gene>
    <name evidence="2" type="ORF">IscW_ISCW014483</name>
</gene>
<feature type="compositionally biased region" description="Basic and acidic residues" evidence="1">
    <location>
        <begin position="105"/>
        <end position="122"/>
    </location>
</feature>
<dbReference type="EMBL" id="DS934384">
    <property type="protein sequence ID" value="EEC18056.1"/>
    <property type="molecule type" value="Genomic_DNA"/>
</dbReference>
<dbReference type="InParanoid" id="B7QGT4"/>
<feature type="region of interest" description="Disordered" evidence="1">
    <location>
        <begin position="70"/>
        <end position="122"/>
    </location>
</feature>
<dbReference type="EMBL" id="ABJB010247251">
    <property type="status" value="NOT_ANNOTATED_CDS"/>
    <property type="molecule type" value="Genomic_DNA"/>
</dbReference>
<dbReference type="EnsemblMetazoa" id="ISCW014483-RA">
    <property type="protein sequence ID" value="ISCW014483-PA"/>
    <property type="gene ID" value="ISCW014483"/>
</dbReference>
<dbReference type="AlphaFoldDB" id="B7QGT4"/>
<dbReference type="VEuPathDB" id="VectorBase:ISCI014483"/>
<organism>
    <name type="scientific">Ixodes scapularis</name>
    <name type="common">Black-legged tick</name>
    <name type="synonym">Deer tick</name>
    <dbReference type="NCBI Taxonomy" id="6945"/>
    <lineage>
        <taxon>Eukaryota</taxon>
        <taxon>Metazoa</taxon>
        <taxon>Ecdysozoa</taxon>
        <taxon>Arthropoda</taxon>
        <taxon>Chelicerata</taxon>
        <taxon>Arachnida</taxon>
        <taxon>Acari</taxon>
        <taxon>Parasitiformes</taxon>
        <taxon>Ixodida</taxon>
        <taxon>Ixodoidea</taxon>
        <taxon>Ixodidae</taxon>
        <taxon>Ixodinae</taxon>
        <taxon>Ixodes</taxon>
    </lineage>
</organism>